<dbReference type="SUPFAM" id="SSF90123">
    <property type="entry name" value="ABC transporter transmembrane region"/>
    <property type="match status" value="1"/>
</dbReference>
<evidence type="ECO:0000259" key="10">
    <source>
        <dbReference type="PROSITE" id="PS50893"/>
    </source>
</evidence>
<dbReference type="GO" id="GO:0016887">
    <property type="term" value="F:ATP hydrolysis activity"/>
    <property type="evidence" value="ECO:0007669"/>
    <property type="project" value="InterPro"/>
</dbReference>
<accession>A0A0N1EIX8</accession>
<dbReference type="STRING" id="35818.HPU229336_08275"/>
<evidence type="ECO:0000313" key="13">
    <source>
        <dbReference type="Proteomes" id="UP000037997"/>
    </source>
</evidence>
<feature type="transmembrane region" description="Helical" evidence="9">
    <location>
        <begin position="15"/>
        <end position="39"/>
    </location>
</feature>
<evidence type="ECO:0000256" key="2">
    <source>
        <dbReference type="ARBA" id="ARBA00022448"/>
    </source>
</evidence>
<evidence type="ECO:0000256" key="8">
    <source>
        <dbReference type="ARBA" id="ARBA00023136"/>
    </source>
</evidence>
<dbReference type="GO" id="GO:0005886">
    <property type="term" value="C:plasma membrane"/>
    <property type="evidence" value="ECO:0007669"/>
    <property type="project" value="UniProtKB-SubCell"/>
</dbReference>
<keyword evidence="7 9" id="KW-1133">Transmembrane helix</keyword>
<reference evidence="12 13" key="1">
    <citation type="submission" date="2014-06" db="EMBL/GenBank/DDBJ databases">
        <title>Helicobacter pullorum isolates in fresh chicken meat - phenotypic and genotypic features.</title>
        <authorList>
            <person name="Borges V."/>
            <person name="Santos A."/>
            <person name="Correia C.B."/>
            <person name="Saraiva M."/>
            <person name="Menard A."/>
            <person name="Vieira L."/>
            <person name="Sampaio D.A."/>
            <person name="Gomes J.P."/>
            <person name="Oleastro M."/>
        </authorList>
    </citation>
    <scope>NUCLEOTIDE SEQUENCE [LARGE SCALE GENOMIC DNA]</scope>
    <source>
        <strain evidence="12 13">229334/12</strain>
    </source>
</reference>
<keyword evidence="4 9" id="KW-0812">Transmembrane</keyword>
<feature type="transmembrane region" description="Helical" evidence="9">
    <location>
        <begin position="144"/>
        <end position="165"/>
    </location>
</feature>
<keyword evidence="2" id="KW-0813">Transport</keyword>
<name>A0A0N1EIX8_9HELI</name>
<dbReference type="InterPro" id="IPR036640">
    <property type="entry name" value="ABC1_TM_sf"/>
</dbReference>
<dbReference type="InterPro" id="IPR017871">
    <property type="entry name" value="ABC_transporter-like_CS"/>
</dbReference>
<protein>
    <submittedName>
        <fullName evidence="12">ABC transporter ATP-binding protein</fullName>
    </submittedName>
</protein>
<dbReference type="GO" id="GO:0034040">
    <property type="term" value="F:ATPase-coupled lipid transmembrane transporter activity"/>
    <property type="evidence" value="ECO:0007669"/>
    <property type="project" value="TreeGrafter"/>
</dbReference>
<evidence type="ECO:0000256" key="4">
    <source>
        <dbReference type="ARBA" id="ARBA00022692"/>
    </source>
</evidence>
<dbReference type="PANTHER" id="PTHR24221:SF654">
    <property type="entry name" value="ATP-BINDING CASSETTE SUB-FAMILY B MEMBER 6"/>
    <property type="match status" value="1"/>
</dbReference>
<gene>
    <name evidence="12" type="ORF">HPU229334_02300</name>
</gene>
<evidence type="ECO:0000256" key="7">
    <source>
        <dbReference type="ARBA" id="ARBA00022989"/>
    </source>
</evidence>
<comment type="caution">
    <text evidence="12">The sequence shown here is derived from an EMBL/GenBank/DDBJ whole genome shotgun (WGS) entry which is preliminary data.</text>
</comment>
<keyword evidence="3" id="KW-1003">Cell membrane</keyword>
<evidence type="ECO:0000256" key="1">
    <source>
        <dbReference type="ARBA" id="ARBA00004651"/>
    </source>
</evidence>
<dbReference type="InterPro" id="IPR011527">
    <property type="entry name" value="ABC1_TM_dom"/>
</dbReference>
<dbReference type="Pfam" id="PF00005">
    <property type="entry name" value="ABC_tran"/>
    <property type="match status" value="1"/>
</dbReference>
<organism evidence="12 13">
    <name type="scientific">Helicobacter pullorum</name>
    <dbReference type="NCBI Taxonomy" id="35818"/>
    <lineage>
        <taxon>Bacteria</taxon>
        <taxon>Pseudomonadati</taxon>
        <taxon>Campylobacterota</taxon>
        <taxon>Epsilonproteobacteria</taxon>
        <taxon>Campylobacterales</taxon>
        <taxon>Helicobacteraceae</taxon>
        <taxon>Helicobacter</taxon>
    </lineage>
</organism>
<feature type="domain" description="ABC transmembrane type-1" evidence="11">
    <location>
        <begin position="19"/>
        <end position="318"/>
    </location>
</feature>
<evidence type="ECO:0000259" key="11">
    <source>
        <dbReference type="PROSITE" id="PS50929"/>
    </source>
</evidence>
<dbReference type="FunFam" id="3.40.50.300:FF:000299">
    <property type="entry name" value="ABC transporter ATP-binding protein/permease"/>
    <property type="match status" value="1"/>
</dbReference>
<dbReference type="InterPro" id="IPR027417">
    <property type="entry name" value="P-loop_NTPase"/>
</dbReference>
<dbReference type="GO" id="GO:0005524">
    <property type="term" value="F:ATP binding"/>
    <property type="evidence" value="ECO:0007669"/>
    <property type="project" value="UniProtKB-KW"/>
</dbReference>
<proteinExistence type="predicted"/>
<comment type="subcellular location">
    <subcellularLocation>
        <location evidence="1">Cell membrane</location>
        <topology evidence="1">Multi-pass membrane protein</topology>
    </subcellularLocation>
</comment>
<dbReference type="Gene3D" id="1.20.1560.10">
    <property type="entry name" value="ABC transporter type 1, transmembrane domain"/>
    <property type="match status" value="1"/>
</dbReference>
<dbReference type="InterPro" id="IPR003439">
    <property type="entry name" value="ABC_transporter-like_ATP-bd"/>
</dbReference>
<feature type="transmembrane region" description="Helical" evidence="9">
    <location>
        <begin position="262"/>
        <end position="281"/>
    </location>
</feature>
<keyword evidence="5" id="KW-0547">Nucleotide-binding</keyword>
<dbReference type="PROSITE" id="PS00211">
    <property type="entry name" value="ABC_TRANSPORTER_1"/>
    <property type="match status" value="1"/>
</dbReference>
<feature type="domain" description="ABC transporter" evidence="10">
    <location>
        <begin position="350"/>
        <end position="568"/>
    </location>
</feature>
<dbReference type="Proteomes" id="UP000037997">
    <property type="component" value="Unassembled WGS sequence"/>
</dbReference>
<keyword evidence="8 9" id="KW-0472">Membrane</keyword>
<evidence type="ECO:0000256" key="6">
    <source>
        <dbReference type="ARBA" id="ARBA00022840"/>
    </source>
</evidence>
<keyword evidence="6 12" id="KW-0067">ATP-binding</keyword>
<dbReference type="SMART" id="SM00382">
    <property type="entry name" value="AAA"/>
    <property type="match status" value="1"/>
</dbReference>
<feature type="transmembrane region" description="Helical" evidence="9">
    <location>
        <begin position="171"/>
        <end position="190"/>
    </location>
</feature>
<dbReference type="InterPro" id="IPR003593">
    <property type="entry name" value="AAA+_ATPase"/>
</dbReference>
<evidence type="ECO:0000256" key="9">
    <source>
        <dbReference type="SAM" id="Phobius"/>
    </source>
</evidence>
<dbReference type="PATRIC" id="fig|35818.11.peg.449"/>
<dbReference type="Pfam" id="PF00664">
    <property type="entry name" value="ABC_membrane"/>
    <property type="match status" value="1"/>
</dbReference>
<feature type="transmembrane region" description="Helical" evidence="9">
    <location>
        <begin position="59"/>
        <end position="86"/>
    </location>
</feature>
<dbReference type="PANTHER" id="PTHR24221">
    <property type="entry name" value="ATP-BINDING CASSETTE SUB-FAMILY B"/>
    <property type="match status" value="1"/>
</dbReference>
<dbReference type="GO" id="GO:0140359">
    <property type="term" value="F:ABC-type transporter activity"/>
    <property type="evidence" value="ECO:0007669"/>
    <property type="project" value="InterPro"/>
</dbReference>
<dbReference type="RefSeq" id="WP_005020685.1">
    <property type="nucleotide sequence ID" value="NZ_CABKNZ010000044.1"/>
</dbReference>
<dbReference type="SUPFAM" id="SSF52540">
    <property type="entry name" value="P-loop containing nucleoside triphosphate hydrolases"/>
    <property type="match status" value="1"/>
</dbReference>
<dbReference type="EMBL" id="JNOC01000016">
    <property type="protein sequence ID" value="KPH56247.1"/>
    <property type="molecule type" value="Genomic_DNA"/>
</dbReference>
<dbReference type="CDD" id="cd18553">
    <property type="entry name" value="ABC_6TM_PglK_like"/>
    <property type="match status" value="1"/>
</dbReference>
<dbReference type="Gene3D" id="3.40.50.300">
    <property type="entry name" value="P-loop containing nucleotide triphosphate hydrolases"/>
    <property type="match status" value="1"/>
</dbReference>
<evidence type="ECO:0000256" key="3">
    <source>
        <dbReference type="ARBA" id="ARBA00022475"/>
    </source>
</evidence>
<dbReference type="PROSITE" id="PS50929">
    <property type="entry name" value="ABC_TM1F"/>
    <property type="match status" value="1"/>
</dbReference>
<evidence type="ECO:0000256" key="5">
    <source>
        <dbReference type="ARBA" id="ARBA00022741"/>
    </source>
</evidence>
<dbReference type="AlphaFoldDB" id="A0A0N1EIX8"/>
<sequence length="569" mass="65438">MLKQLKAILLHKDRIYIYFLLFFSLIVSLIELVGISAIAPFISVASDFSLIESKPYYAYFYHLFNFSSPYDFVVFFGIALLFFYLFRSIINLIYQHFLARFTFGRYHLIVGRLFVNYLGMNYQDFITKNTSYLTKTITTEAHNFTILLAAILFMTSEVFVVLLIYGTLLFVNFKITLGLTLMLGIFGFLMSKIVSQKIKKQGKQKEFYQKSFFQSIANSFGNYKIIKLQSNDESILNNFTQSSWGYSLANIKNQTFFHIPRLLLEAIGFCMMIAVVLYLFITDGKNMNAYLPLLSMYVLALYRLLPSINRILDSYNKILFNFRSLEIIYKDIQMQTKNLGEDKINFEDKITLHNICFGYTKDKKVLENVNLTIKKGAKVAFVGESGSGKSTLVDIIISLLEPCSGEIYIDTTKLSDKNLKSWRQKIGYIPQNVYLFDGNVADNVVFGRDFDEKRIIECLKLANIYEFLETKEGIYTQVGDSGISLSGGQKQRIAIARALYGKPEILVLDEATSALDNKTEQKIMDEIYQISSNKTLLIIAHRLSTIQKCDIIYQITKGIPKEIKYDDLH</sequence>
<dbReference type="PROSITE" id="PS50893">
    <property type="entry name" value="ABC_TRANSPORTER_2"/>
    <property type="match status" value="1"/>
</dbReference>
<evidence type="ECO:0000313" key="12">
    <source>
        <dbReference type="EMBL" id="KPH56247.1"/>
    </source>
</evidence>
<dbReference type="InterPro" id="IPR039421">
    <property type="entry name" value="Type_1_exporter"/>
</dbReference>